<feature type="transmembrane region" description="Helical" evidence="2">
    <location>
        <begin position="289"/>
        <end position="307"/>
    </location>
</feature>
<keyword evidence="2" id="KW-0812">Transmembrane</keyword>
<organism evidence="3 4">
    <name type="scientific">Sphingomonas prati</name>
    <dbReference type="NCBI Taxonomy" id="1843237"/>
    <lineage>
        <taxon>Bacteria</taxon>
        <taxon>Pseudomonadati</taxon>
        <taxon>Pseudomonadota</taxon>
        <taxon>Alphaproteobacteria</taxon>
        <taxon>Sphingomonadales</taxon>
        <taxon>Sphingomonadaceae</taxon>
        <taxon>Sphingomonas</taxon>
    </lineage>
</organism>
<evidence type="ECO:0000256" key="1">
    <source>
        <dbReference type="ARBA" id="ARBA00009617"/>
    </source>
</evidence>
<dbReference type="EMBL" id="JACIJR010000007">
    <property type="protein sequence ID" value="MBB5730485.1"/>
    <property type="molecule type" value="Genomic_DNA"/>
</dbReference>
<sequence>MTFRRSTPSAVSLFVFTTGDFAFNLYWQGVTLYLLYFYIDVLALPPAIAGTVFMIGALWDGVADLAVAAIIERTRVSYRRMIGWGAVPLGGAFVLMFAHTARSAVALLLLQIVFRTLYAATNTPYAAWTARLSDRSSVRTMLTGMRMMFGAAAAMLVALGLPWLAERSASPAAVGWSHAAALFVLVATPLLLIVVWIVPEPVRPATMAPTALRPQFAALVRNRAFVLLNVAAAAGSAATLLLSQSIPYYFRYVVQDTARGPQVLAAMAVAGAVALPAWTVLAQRTGARTAWLCAILLAILCLGAVAASGRDGALPITALAVAFACFGLAGWSLVPDSIDWGEAHDGIRAETLAFGAFAFVQKAALAGTGLLIGATYQANGFVAGAAQTAATIHAIHWLMLGGPALLIAVCALAVLRLPLRRGTIAALRAQREPPAPIKRA</sequence>
<evidence type="ECO:0000256" key="2">
    <source>
        <dbReference type="SAM" id="Phobius"/>
    </source>
</evidence>
<reference evidence="3 4" key="1">
    <citation type="submission" date="2020-08" db="EMBL/GenBank/DDBJ databases">
        <title>Genomic Encyclopedia of Type Strains, Phase IV (KMG-IV): sequencing the most valuable type-strain genomes for metagenomic binning, comparative biology and taxonomic classification.</title>
        <authorList>
            <person name="Goeker M."/>
        </authorList>
    </citation>
    <scope>NUCLEOTIDE SEQUENCE [LARGE SCALE GENOMIC DNA]</scope>
    <source>
        <strain evidence="3 4">DSM 103336</strain>
    </source>
</reference>
<dbReference type="Pfam" id="PF13347">
    <property type="entry name" value="MFS_2"/>
    <property type="match status" value="1"/>
</dbReference>
<dbReference type="Gene3D" id="1.20.1250.20">
    <property type="entry name" value="MFS general substrate transporter like domains"/>
    <property type="match status" value="2"/>
</dbReference>
<accession>A0A7W9BUR8</accession>
<comment type="caution">
    <text evidence="3">The sequence shown here is derived from an EMBL/GenBank/DDBJ whole genome shotgun (WGS) entry which is preliminary data.</text>
</comment>
<dbReference type="SUPFAM" id="SSF103473">
    <property type="entry name" value="MFS general substrate transporter"/>
    <property type="match status" value="1"/>
</dbReference>
<keyword evidence="4" id="KW-1185">Reference proteome</keyword>
<feature type="transmembrane region" description="Helical" evidence="2">
    <location>
        <begin position="177"/>
        <end position="198"/>
    </location>
</feature>
<dbReference type="PANTHER" id="PTHR11328:SF24">
    <property type="entry name" value="MAJOR FACILITATOR SUPERFAMILY (MFS) PROFILE DOMAIN-CONTAINING PROTEIN"/>
    <property type="match status" value="1"/>
</dbReference>
<dbReference type="OrthoDB" id="9764596at2"/>
<feature type="transmembrane region" description="Helical" evidence="2">
    <location>
        <begin position="104"/>
        <end position="127"/>
    </location>
</feature>
<feature type="transmembrane region" description="Helical" evidence="2">
    <location>
        <begin position="313"/>
        <end position="331"/>
    </location>
</feature>
<keyword evidence="2" id="KW-1133">Transmembrane helix</keyword>
<dbReference type="RefSeq" id="WP_157176998.1">
    <property type="nucleotide sequence ID" value="NZ_BMJP01000005.1"/>
</dbReference>
<feature type="transmembrane region" description="Helical" evidence="2">
    <location>
        <begin position="147"/>
        <end position="165"/>
    </location>
</feature>
<feature type="transmembrane region" description="Helical" evidence="2">
    <location>
        <begin position="394"/>
        <end position="415"/>
    </location>
</feature>
<dbReference type="AlphaFoldDB" id="A0A7W9BUR8"/>
<dbReference type="Proteomes" id="UP000546701">
    <property type="component" value="Unassembled WGS sequence"/>
</dbReference>
<evidence type="ECO:0000313" key="3">
    <source>
        <dbReference type="EMBL" id="MBB5730485.1"/>
    </source>
</evidence>
<name>A0A7W9BUR8_9SPHN</name>
<feature type="transmembrane region" description="Helical" evidence="2">
    <location>
        <begin position="224"/>
        <end position="243"/>
    </location>
</feature>
<feature type="transmembrane region" description="Helical" evidence="2">
    <location>
        <begin position="263"/>
        <end position="282"/>
    </location>
</feature>
<protein>
    <submittedName>
        <fullName evidence="3">GPH family glycoside/pentoside/hexuronide:cation symporter</fullName>
    </submittedName>
</protein>
<proteinExistence type="inferred from homology"/>
<gene>
    <name evidence="3" type="ORF">FHS99_002988</name>
</gene>
<dbReference type="InterPro" id="IPR036259">
    <property type="entry name" value="MFS_trans_sf"/>
</dbReference>
<comment type="similarity">
    <text evidence="1">Belongs to the sodium:galactoside symporter (TC 2.A.2) family.</text>
</comment>
<feature type="transmembrane region" description="Helical" evidence="2">
    <location>
        <begin position="47"/>
        <end position="69"/>
    </location>
</feature>
<feature type="transmembrane region" description="Helical" evidence="2">
    <location>
        <begin position="81"/>
        <end position="98"/>
    </location>
</feature>
<keyword evidence="2" id="KW-0472">Membrane</keyword>
<dbReference type="PANTHER" id="PTHR11328">
    <property type="entry name" value="MAJOR FACILITATOR SUPERFAMILY DOMAIN-CONTAINING PROTEIN"/>
    <property type="match status" value="1"/>
</dbReference>
<dbReference type="GO" id="GO:0005886">
    <property type="term" value="C:plasma membrane"/>
    <property type="evidence" value="ECO:0007669"/>
    <property type="project" value="TreeGrafter"/>
</dbReference>
<dbReference type="GO" id="GO:0015293">
    <property type="term" value="F:symporter activity"/>
    <property type="evidence" value="ECO:0007669"/>
    <property type="project" value="InterPro"/>
</dbReference>
<evidence type="ECO:0000313" key="4">
    <source>
        <dbReference type="Proteomes" id="UP000546701"/>
    </source>
</evidence>
<dbReference type="InterPro" id="IPR039672">
    <property type="entry name" value="MFS_2"/>
</dbReference>
<feature type="transmembrane region" description="Helical" evidence="2">
    <location>
        <begin position="352"/>
        <end position="374"/>
    </location>
</feature>
<dbReference type="GO" id="GO:0008643">
    <property type="term" value="P:carbohydrate transport"/>
    <property type="evidence" value="ECO:0007669"/>
    <property type="project" value="InterPro"/>
</dbReference>